<feature type="compositionally biased region" description="Polar residues" evidence="12">
    <location>
        <begin position="894"/>
        <end position="903"/>
    </location>
</feature>
<evidence type="ECO:0000313" key="14">
    <source>
        <dbReference type="EMBL" id="CAL4142007.1"/>
    </source>
</evidence>
<keyword evidence="6" id="KW-0862">Zinc</keyword>
<keyword evidence="4" id="KW-0677">Repeat</keyword>
<dbReference type="PANTHER" id="PTHR45718:SF4">
    <property type="entry name" value="TRANSCRIPTIONAL ACTIVATOR CUBITUS INTERRUPTUS"/>
    <property type="match status" value="1"/>
</dbReference>
<evidence type="ECO:0000256" key="4">
    <source>
        <dbReference type="ARBA" id="ARBA00022737"/>
    </source>
</evidence>
<dbReference type="GO" id="GO:0008270">
    <property type="term" value="F:zinc ion binding"/>
    <property type="evidence" value="ECO:0007669"/>
    <property type="project" value="UniProtKB-KW"/>
</dbReference>
<gene>
    <name evidence="14" type="ORF">MNOR_LOCUS28966</name>
</gene>
<proteinExistence type="inferred from homology"/>
<dbReference type="Pfam" id="PF00096">
    <property type="entry name" value="zf-C2H2"/>
    <property type="match status" value="1"/>
</dbReference>
<keyword evidence="10" id="KW-0539">Nucleus</keyword>
<dbReference type="FunFam" id="3.30.160.60:FF:000019">
    <property type="entry name" value="GLI family zinc finger 3"/>
    <property type="match status" value="1"/>
</dbReference>
<feature type="compositionally biased region" description="Polar residues" evidence="12">
    <location>
        <begin position="240"/>
        <end position="257"/>
    </location>
</feature>
<feature type="compositionally biased region" description="Polar residues" evidence="12">
    <location>
        <begin position="1193"/>
        <end position="1216"/>
    </location>
</feature>
<evidence type="ECO:0000256" key="1">
    <source>
        <dbReference type="ARBA" id="ARBA00004123"/>
    </source>
</evidence>
<keyword evidence="3" id="KW-0479">Metal-binding</keyword>
<evidence type="ECO:0000256" key="6">
    <source>
        <dbReference type="ARBA" id="ARBA00022833"/>
    </source>
</evidence>
<dbReference type="Pfam" id="PF23561">
    <property type="entry name" value="zf-C2H2_15"/>
    <property type="match status" value="1"/>
</dbReference>
<dbReference type="GO" id="GO:0000981">
    <property type="term" value="F:DNA-binding transcription factor activity, RNA polymerase II-specific"/>
    <property type="evidence" value="ECO:0007669"/>
    <property type="project" value="TreeGrafter"/>
</dbReference>
<evidence type="ECO:0000256" key="2">
    <source>
        <dbReference type="ARBA" id="ARBA00010831"/>
    </source>
</evidence>
<evidence type="ECO:0000256" key="7">
    <source>
        <dbReference type="ARBA" id="ARBA00023015"/>
    </source>
</evidence>
<dbReference type="InterPro" id="IPR036236">
    <property type="entry name" value="Znf_C2H2_sf"/>
</dbReference>
<dbReference type="PANTHER" id="PTHR45718">
    <property type="entry name" value="TRANSCRIPTIONAL ACTIVATOR CUBITUS INTERRUPTUS"/>
    <property type="match status" value="1"/>
</dbReference>
<feature type="compositionally biased region" description="Polar residues" evidence="12">
    <location>
        <begin position="911"/>
        <end position="947"/>
    </location>
</feature>
<feature type="non-terminal residue" evidence="14">
    <location>
        <position position="1377"/>
    </location>
</feature>
<name>A0AAV2RV92_MEGNR</name>
<feature type="domain" description="C2H2-type" evidence="13">
    <location>
        <begin position="316"/>
        <end position="343"/>
    </location>
</feature>
<dbReference type="InterPro" id="IPR056436">
    <property type="entry name" value="Znf-C2H2_ZIC1-5/GLI1-3-like"/>
</dbReference>
<feature type="compositionally biased region" description="Basic and acidic residues" evidence="12">
    <location>
        <begin position="1246"/>
        <end position="1256"/>
    </location>
</feature>
<dbReference type="FunFam" id="3.30.160.60:FF:000031">
    <property type="entry name" value="GLI family zinc finger 3"/>
    <property type="match status" value="1"/>
</dbReference>
<dbReference type="GO" id="GO:0000122">
    <property type="term" value="P:negative regulation of transcription by RNA polymerase II"/>
    <property type="evidence" value="ECO:0007669"/>
    <property type="project" value="UniProtKB-ARBA"/>
</dbReference>
<dbReference type="SUPFAM" id="SSF57667">
    <property type="entry name" value="beta-beta-alpha zinc fingers"/>
    <property type="match status" value="3"/>
</dbReference>
<dbReference type="GO" id="GO:0140297">
    <property type="term" value="F:DNA-binding transcription factor binding"/>
    <property type="evidence" value="ECO:0007669"/>
    <property type="project" value="UniProtKB-ARBA"/>
</dbReference>
<organism evidence="14 15">
    <name type="scientific">Meganyctiphanes norvegica</name>
    <name type="common">Northern krill</name>
    <name type="synonym">Thysanopoda norvegica</name>
    <dbReference type="NCBI Taxonomy" id="48144"/>
    <lineage>
        <taxon>Eukaryota</taxon>
        <taxon>Metazoa</taxon>
        <taxon>Ecdysozoa</taxon>
        <taxon>Arthropoda</taxon>
        <taxon>Crustacea</taxon>
        <taxon>Multicrustacea</taxon>
        <taxon>Malacostraca</taxon>
        <taxon>Eumalacostraca</taxon>
        <taxon>Eucarida</taxon>
        <taxon>Euphausiacea</taxon>
        <taxon>Euphausiidae</taxon>
        <taxon>Meganyctiphanes</taxon>
    </lineage>
</organism>
<feature type="domain" description="C2H2-type" evidence="13">
    <location>
        <begin position="405"/>
        <end position="430"/>
    </location>
</feature>
<evidence type="ECO:0000256" key="11">
    <source>
        <dbReference type="PROSITE-ProRule" id="PRU00042"/>
    </source>
</evidence>
<comment type="similarity">
    <text evidence="2">Belongs to the GLI C2H2-type zinc-finger protein family.</text>
</comment>
<evidence type="ECO:0000256" key="3">
    <source>
        <dbReference type="ARBA" id="ARBA00022723"/>
    </source>
</evidence>
<dbReference type="InterPro" id="IPR013087">
    <property type="entry name" value="Znf_C2H2_type"/>
</dbReference>
<dbReference type="PROSITE" id="PS00028">
    <property type="entry name" value="ZINC_FINGER_C2H2_1"/>
    <property type="match status" value="3"/>
</dbReference>
<feature type="domain" description="C2H2-type" evidence="13">
    <location>
        <begin position="374"/>
        <end position="404"/>
    </location>
</feature>
<accession>A0AAV2RV92</accession>
<feature type="region of interest" description="Disordered" evidence="12">
    <location>
        <begin position="993"/>
        <end position="1019"/>
    </location>
</feature>
<feature type="region of interest" description="Disordered" evidence="12">
    <location>
        <begin position="651"/>
        <end position="725"/>
    </location>
</feature>
<feature type="compositionally biased region" description="Polar residues" evidence="12">
    <location>
        <begin position="651"/>
        <end position="667"/>
    </location>
</feature>
<feature type="compositionally biased region" description="Basic and acidic residues" evidence="12">
    <location>
        <begin position="225"/>
        <end position="237"/>
    </location>
</feature>
<feature type="region of interest" description="Disordered" evidence="12">
    <location>
        <begin position="214"/>
        <end position="267"/>
    </location>
</feature>
<feature type="compositionally biased region" description="Polar residues" evidence="12">
    <location>
        <begin position="1001"/>
        <end position="1018"/>
    </location>
</feature>
<dbReference type="GO" id="GO:0005634">
    <property type="term" value="C:nucleus"/>
    <property type="evidence" value="ECO:0007669"/>
    <property type="project" value="UniProtKB-SubCell"/>
</dbReference>
<comment type="caution">
    <text evidence="14">The sequence shown here is derived from an EMBL/GenBank/DDBJ whole genome shotgun (WGS) entry which is preliminary data.</text>
</comment>
<evidence type="ECO:0000256" key="5">
    <source>
        <dbReference type="ARBA" id="ARBA00022771"/>
    </source>
</evidence>
<feature type="compositionally biased region" description="Polar residues" evidence="12">
    <location>
        <begin position="475"/>
        <end position="496"/>
    </location>
</feature>
<dbReference type="FunFam" id="3.30.160.60:FF:000036">
    <property type="entry name" value="GLI family zinc finger 3"/>
    <property type="match status" value="1"/>
</dbReference>
<keyword evidence="15" id="KW-1185">Reference proteome</keyword>
<feature type="region of interest" description="Disordered" evidence="12">
    <location>
        <begin position="881"/>
        <end position="975"/>
    </location>
</feature>
<feature type="compositionally biased region" description="Low complexity" evidence="12">
    <location>
        <begin position="1217"/>
        <end position="1233"/>
    </location>
</feature>
<reference evidence="14 15" key="1">
    <citation type="submission" date="2024-05" db="EMBL/GenBank/DDBJ databases">
        <authorList>
            <person name="Wallberg A."/>
        </authorList>
    </citation>
    <scope>NUCLEOTIDE SEQUENCE [LARGE SCALE GENOMIC DNA]</scope>
</reference>
<evidence type="ECO:0000259" key="13">
    <source>
        <dbReference type="PROSITE" id="PS50157"/>
    </source>
</evidence>
<evidence type="ECO:0000256" key="9">
    <source>
        <dbReference type="ARBA" id="ARBA00023163"/>
    </source>
</evidence>
<feature type="region of interest" description="Disordered" evidence="12">
    <location>
        <begin position="790"/>
        <end position="829"/>
    </location>
</feature>
<feature type="compositionally biased region" description="Basic and acidic residues" evidence="12">
    <location>
        <begin position="258"/>
        <end position="267"/>
    </location>
</feature>
<dbReference type="FunFam" id="3.30.160.60:FF:000048">
    <property type="entry name" value="GLI family zinc finger 3"/>
    <property type="match status" value="1"/>
</dbReference>
<evidence type="ECO:0000313" key="15">
    <source>
        <dbReference type="Proteomes" id="UP001497623"/>
    </source>
</evidence>
<keyword evidence="9" id="KW-0804">Transcription</keyword>
<evidence type="ECO:0000256" key="12">
    <source>
        <dbReference type="SAM" id="MobiDB-lite"/>
    </source>
</evidence>
<dbReference type="InterPro" id="IPR043359">
    <property type="entry name" value="GLI-like"/>
</dbReference>
<feature type="domain" description="C2H2-type" evidence="13">
    <location>
        <begin position="344"/>
        <end position="373"/>
    </location>
</feature>
<dbReference type="EMBL" id="CAXKWB010032845">
    <property type="protein sequence ID" value="CAL4142007.1"/>
    <property type="molecule type" value="Genomic_DNA"/>
</dbReference>
<evidence type="ECO:0000256" key="8">
    <source>
        <dbReference type="ARBA" id="ARBA00023125"/>
    </source>
</evidence>
<feature type="region of interest" description="Disordered" evidence="12">
    <location>
        <begin position="433"/>
        <end position="509"/>
    </location>
</feature>
<feature type="region of interest" description="Disordered" evidence="12">
    <location>
        <begin position="1177"/>
        <end position="1256"/>
    </location>
</feature>
<feature type="compositionally biased region" description="Basic and acidic residues" evidence="12">
    <location>
        <begin position="806"/>
        <end position="818"/>
    </location>
</feature>
<keyword evidence="8" id="KW-0238">DNA-binding</keyword>
<dbReference type="PROSITE" id="PS50157">
    <property type="entry name" value="ZINC_FINGER_C2H2_2"/>
    <property type="match status" value="4"/>
</dbReference>
<keyword evidence="5 11" id="KW-0863">Zinc-finger</keyword>
<dbReference type="Proteomes" id="UP001497623">
    <property type="component" value="Unassembled WGS sequence"/>
</dbReference>
<comment type="subcellular location">
    <subcellularLocation>
        <location evidence="1">Nucleus</location>
    </subcellularLocation>
</comment>
<evidence type="ECO:0000256" key="10">
    <source>
        <dbReference type="ARBA" id="ARBA00023242"/>
    </source>
</evidence>
<dbReference type="Gene3D" id="3.30.160.60">
    <property type="entry name" value="Classic Zinc Finger"/>
    <property type="match status" value="5"/>
</dbReference>
<keyword evidence="7" id="KW-0805">Transcription regulation</keyword>
<dbReference type="GO" id="GO:0000978">
    <property type="term" value="F:RNA polymerase II cis-regulatory region sequence-specific DNA binding"/>
    <property type="evidence" value="ECO:0007669"/>
    <property type="project" value="TreeGrafter"/>
</dbReference>
<sequence>MDSKTLRHTPVPYFRDICQIDERGLPVGSDYLGMSGLAATRLSDPHLIPSTLTSVDLPSYLDGTRASLQQSLRQSRKRALSSSPYSDSFDINSMIRFSPNSLVSIMNVSRSSSASAGSYGHLSAGAISPALGLHPGVGAATHLQQLQAHLIRGGSLPGSPFLAPSPLLQHPPSSLATHQSLFSLSSQTPITTVPHKHEVRRPWELTVRQLLMQRRKTSPINSSTLDDKDSSKIKKESPSTTSSSAVCGSTAPGSVSSRIHEDDGLKDEPPDFVETECHWKDCTAPNKEFNVQDELVKHINNDHIHANKKAFVCRWKECSRDEKPFKAQYMLVVHMRRHTGEKPHRCTFEACFKAYSRLENLKTHLRSHTGEKPYMCEFPGCTKAFSNASDRAKHQNRTHSNEKPYVCKAPGCTKRYTDPSSLRKHVKTVHGADFYNSKKHKGNNEHPSANGGSDGDKGSGAAEGSPHSDGGKGGSLSSPSVKSEEATSPGQQNSPGMDTVVVGGSTPMDQSRLLANCPISDRNISTTAGYEALLENESEWYGVDDDLDASVDLPVGIALGGDGSVSGAVTAQERNLRNRLKNRLQAKGLANILPNIPNGLRRTPGGMMSMPGVADISQQITDLKMNAGMNTPQQTHKKLMDLQTQLNQTAMMQNNRRDSNSTVSTYYGSMRSGISGESPHPCSRRSSQFSQISNGPGGRQHILESPHDQGYGSRRSSENSNFNMSGIAQSMSNHLAKLQRRAMANNEMYNTSNLVVQTQNMSLSQENLQCAWRNGMSPAMATSMANQQGYFGSAGPLGPPKSSDGVPRRASDPVRTLDHGLSQGNGRLQRHHSYSSFNQHTNMPNIAPHHPNHGLQLDQVAEDEPIENKLVLPDDMVNYLNQKGNGEKTDPKENTQTCSTPNPSYGMPSPAYSSGNPMPSPAYSNQNMMSPAYSNQQMNSPASNFQFPSPGYSAPSPAHPQTNYQPMTPGTPQHQQFNTPMASPAMPAAAMSSPAMASPAQGPQFNQMNSAGYNQQPANFPMQQQYPQQQYPQQQMNCQQQQQQQQMYGPMMQQHGTRFPSNAMGPQGTYNMGGQGGYGPVHACGHLAPPNLPPPAYQAPCAGCQNVANGNGMHGYRAQQGNMGNWHGSQMNMNHGHPMQQHYGPHYNPQQMGMMGNMGYTANQQGQVQAMTPTGQMMHQMPSNVGRDVQCGDVSTSQSKGAKSKQSPKNSPTDSNKSPQKQSPQKQDKQTQQLSMSAPVDALSKNVKDEGDIKNVDTKNIDTKNVDTKKDTKNFMRPESYQRTLEYVQQCQSWSSTSVKEEVTSTTDQKPKLNPNGTVVGYTGPGSQDFVAPHPPRSRMITPLPTALSQTSNMIINDMTSSLTSLQEENKYLQMLQ</sequence>
<dbReference type="SMART" id="SM00355">
    <property type="entry name" value="ZnF_C2H2"/>
    <property type="match status" value="5"/>
</dbReference>
<feature type="compositionally biased region" description="Polar residues" evidence="12">
    <location>
        <begin position="684"/>
        <end position="694"/>
    </location>
</feature>
<feature type="compositionally biased region" description="Polar residues" evidence="12">
    <location>
        <begin position="959"/>
        <end position="975"/>
    </location>
</feature>
<protein>
    <recommendedName>
        <fullName evidence="13">C2H2-type domain-containing protein</fullName>
    </recommendedName>
</protein>